<proteinExistence type="predicted"/>
<organism evidence="1 2">
    <name type="scientific">Porphyromonas uenonis 60-3</name>
    <dbReference type="NCBI Taxonomy" id="596327"/>
    <lineage>
        <taxon>Bacteria</taxon>
        <taxon>Pseudomonadati</taxon>
        <taxon>Bacteroidota</taxon>
        <taxon>Bacteroidia</taxon>
        <taxon>Bacteroidales</taxon>
        <taxon>Porphyromonadaceae</taxon>
        <taxon>Porphyromonas</taxon>
    </lineage>
</organism>
<dbReference type="Proteomes" id="UP000003303">
    <property type="component" value="Unassembled WGS sequence"/>
</dbReference>
<reference evidence="1 2" key="1">
    <citation type="submission" date="2009-04" db="EMBL/GenBank/DDBJ databases">
        <authorList>
            <person name="Sebastian Y."/>
            <person name="Madupu R."/>
            <person name="Durkin A.S."/>
            <person name="Torralba M."/>
            <person name="Methe B."/>
            <person name="Sutton G.G."/>
            <person name="Strausberg R.L."/>
            <person name="Nelson K.E."/>
        </authorList>
    </citation>
    <scope>NUCLEOTIDE SEQUENCE [LARGE SCALE GENOMIC DNA]</scope>
    <source>
        <strain evidence="1 2">60-3</strain>
    </source>
</reference>
<evidence type="ECO:0000313" key="2">
    <source>
        <dbReference type="Proteomes" id="UP000003303"/>
    </source>
</evidence>
<keyword evidence="2" id="KW-1185">Reference proteome</keyword>
<dbReference type="Pfam" id="PF14902">
    <property type="entry name" value="DUF4494"/>
    <property type="match status" value="1"/>
</dbReference>
<protein>
    <submittedName>
        <fullName evidence="1">Uncharacterized protein</fullName>
    </submittedName>
</protein>
<dbReference type="OrthoDB" id="954784at2"/>
<evidence type="ECO:0000313" key="1">
    <source>
        <dbReference type="EMBL" id="EEK15904.1"/>
    </source>
</evidence>
<dbReference type="AlphaFoldDB" id="C2MEC1"/>
<dbReference type="InterPro" id="IPR027848">
    <property type="entry name" value="DUF4494"/>
</dbReference>
<gene>
    <name evidence="1" type="ORF">PORUE0001_0735</name>
</gene>
<comment type="caution">
    <text evidence="1">The sequence shown here is derived from an EMBL/GenBank/DDBJ whole genome shotgun (WGS) entry which is preliminary data.</text>
</comment>
<accession>C2MEC1</accession>
<dbReference type="STRING" id="596327.PORUE0001_0735"/>
<name>C2MEC1_9PORP</name>
<dbReference type="EMBL" id="ACLR01000232">
    <property type="protein sequence ID" value="EEK15904.1"/>
    <property type="molecule type" value="Genomic_DNA"/>
</dbReference>
<dbReference type="RefSeq" id="WP_007366198.1">
    <property type="nucleotide sequence ID" value="NZ_ACLR01000232.1"/>
</dbReference>
<dbReference type="eggNOG" id="ENOG502ZVB7">
    <property type="taxonomic scope" value="Bacteria"/>
</dbReference>
<sequence>MANWFECKVTYEKMVDNGTPKRTSEGYLVQGDTYTEIEARLTEELSSFTSLGELIINTIKRIKLAELFLSDHPEDDRFYRCKVNFISLDETRGVEKRTAAAMIVQSDSLPNALKRLEKEMSTTLSPYEIAAITETIIMDAWPIDFSKPNE</sequence>